<evidence type="ECO:0000256" key="1">
    <source>
        <dbReference type="SAM" id="Phobius"/>
    </source>
</evidence>
<gene>
    <name evidence="2" type="ordered locus">Pput_2430</name>
</gene>
<dbReference type="HOGENOM" id="CLU_2071087_0_0_6"/>
<evidence type="ECO:0000313" key="2">
    <source>
        <dbReference type="EMBL" id="ABQ78568.1"/>
    </source>
</evidence>
<protein>
    <recommendedName>
        <fullName evidence="3">Amino acid transporter</fullName>
    </recommendedName>
</protein>
<dbReference type="EMBL" id="CP000712">
    <property type="protein sequence ID" value="ABQ78568.1"/>
    <property type="molecule type" value="Genomic_DNA"/>
</dbReference>
<proteinExistence type="predicted"/>
<keyword evidence="1" id="KW-0472">Membrane</keyword>
<keyword evidence="1" id="KW-0812">Transmembrane</keyword>
<feature type="transmembrane region" description="Helical" evidence="1">
    <location>
        <begin position="70"/>
        <end position="85"/>
    </location>
</feature>
<keyword evidence="1" id="KW-1133">Transmembrane helix</keyword>
<accession>A5W358</accession>
<reference evidence="2" key="1">
    <citation type="submission" date="2007-05" db="EMBL/GenBank/DDBJ databases">
        <title>Complete sequence of Pseudomonas putida F1.</title>
        <authorList>
            <consortium name="US DOE Joint Genome Institute"/>
            <person name="Copeland A."/>
            <person name="Lucas S."/>
            <person name="Lapidus A."/>
            <person name="Barry K."/>
            <person name="Detter J.C."/>
            <person name="Glavina del Rio T."/>
            <person name="Hammon N."/>
            <person name="Israni S."/>
            <person name="Dalin E."/>
            <person name="Tice H."/>
            <person name="Pitluck S."/>
            <person name="Chain P."/>
            <person name="Malfatti S."/>
            <person name="Shin M."/>
            <person name="Vergez L."/>
            <person name="Schmutz J."/>
            <person name="Larimer F."/>
            <person name="Land M."/>
            <person name="Hauser L."/>
            <person name="Kyrpides N."/>
            <person name="Lykidis A."/>
            <person name="Parales R."/>
            <person name="Richardson P."/>
        </authorList>
    </citation>
    <scope>NUCLEOTIDE SEQUENCE [LARGE SCALE GENOMIC DNA]</scope>
    <source>
        <strain evidence="2">F1</strain>
    </source>
</reference>
<name>A5W358_PSEP1</name>
<dbReference type="KEGG" id="ppf:Pput_2430"/>
<evidence type="ECO:0008006" key="3">
    <source>
        <dbReference type="Google" id="ProtNLM"/>
    </source>
</evidence>
<feature type="transmembrane region" description="Helical" evidence="1">
    <location>
        <begin position="44"/>
        <end position="63"/>
    </location>
</feature>
<feature type="transmembrane region" description="Helical" evidence="1">
    <location>
        <begin position="91"/>
        <end position="109"/>
    </location>
</feature>
<dbReference type="eggNOG" id="ENOG5032Z3P">
    <property type="taxonomic scope" value="Bacteria"/>
</dbReference>
<organism evidence="2">
    <name type="scientific">Pseudomonas putida (strain ATCC 700007 / DSM 6899 / JCM 31910 / BCRC 17059 / LMG 24140 / F1)</name>
    <dbReference type="NCBI Taxonomy" id="351746"/>
    <lineage>
        <taxon>Bacteria</taxon>
        <taxon>Pseudomonadati</taxon>
        <taxon>Pseudomonadota</taxon>
        <taxon>Gammaproteobacteria</taxon>
        <taxon>Pseudomonadales</taxon>
        <taxon>Pseudomonadaceae</taxon>
        <taxon>Pseudomonas</taxon>
    </lineage>
</organism>
<dbReference type="AlphaFoldDB" id="A5W358"/>
<sequence length="118" mass="13200">MGATLHNSGGRESRPSVLNQVMCSPVLLPNAINWVRVMNDWIDFLEWPAMVLTVLAAWCIGSGRPGRRKLGFCCFIASNVLWAIWGWQAQAWALIILQVFLCAMNLRGWKKNAAMQPG</sequence>